<organism evidence="1">
    <name type="scientific">Mytilinidion resinicola</name>
    <dbReference type="NCBI Taxonomy" id="574789"/>
    <lineage>
        <taxon>Eukaryota</taxon>
        <taxon>Fungi</taxon>
        <taxon>Dikarya</taxon>
        <taxon>Ascomycota</taxon>
        <taxon>Pezizomycotina</taxon>
        <taxon>Dothideomycetes</taxon>
        <taxon>Pleosporomycetidae</taxon>
        <taxon>Mytilinidiales</taxon>
        <taxon>Mytilinidiaceae</taxon>
        <taxon>Mytilinidion</taxon>
    </lineage>
</organism>
<sequence length="71" mass="7659">MAADGVNCAANYELCYVDASASLGREWGFAALERWCGEEVRLEKATLECVESSNANHTISRFSGRGAGWGN</sequence>
<dbReference type="GeneID" id="54461836"/>
<evidence type="ECO:0000313" key="1">
    <source>
        <dbReference type="EMBL" id="KAF2804868.1"/>
    </source>
</evidence>
<proteinExistence type="predicted"/>
<dbReference type="AlphaFoldDB" id="A0A6A6Y8J4"/>
<keyword evidence="2" id="KW-1185">Reference proteome</keyword>
<reference evidence="3" key="3">
    <citation type="submission" date="2025-04" db="UniProtKB">
        <authorList>
            <consortium name="RefSeq"/>
        </authorList>
    </citation>
    <scope>IDENTIFICATION</scope>
    <source>
        <strain evidence="3">CBS 304.34</strain>
    </source>
</reference>
<accession>A0A6A6Y8J4</accession>
<reference evidence="3" key="2">
    <citation type="submission" date="2020-04" db="EMBL/GenBank/DDBJ databases">
        <authorList>
            <consortium name="NCBI Genome Project"/>
        </authorList>
    </citation>
    <scope>NUCLEOTIDE SEQUENCE</scope>
    <source>
        <strain evidence="3">CBS 304.34</strain>
    </source>
</reference>
<dbReference type="Proteomes" id="UP000504636">
    <property type="component" value="Unplaced"/>
</dbReference>
<evidence type="ECO:0000313" key="3">
    <source>
        <dbReference type="RefSeq" id="XP_033571832.1"/>
    </source>
</evidence>
<protein>
    <submittedName>
        <fullName evidence="1 3">Uncharacterized protein</fullName>
    </submittedName>
</protein>
<evidence type="ECO:0000313" key="2">
    <source>
        <dbReference type="Proteomes" id="UP000504636"/>
    </source>
</evidence>
<dbReference type="RefSeq" id="XP_033571832.1">
    <property type="nucleotide sequence ID" value="XM_033720943.1"/>
</dbReference>
<gene>
    <name evidence="1 3" type="ORF">BDZ99DRAFT_467111</name>
</gene>
<dbReference type="EMBL" id="MU003711">
    <property type="protein sequence ID" value="KAF2804868.1"/>
    <property type="molecule type" value="Genomic_DNA"/>
</dbReference>
<name>A0A6A6Y8J4_9PEZI</name>
<reference evidence="1 3" key="1">
    <citation type="journal article" date="2020" name="Stud. Mycol.">
        <title>101 Dothideomycetes genomes: a test case for predicting lifestyles and emergence of pathogens.</title>
        <authorList>
            <person name="Haridas S."/>
            <person name="Albert R."/>
            <person name="Binder M."/>
            <person name="Bloem J."/>
            <person name="Labutti K."/>
            <person name="Salamov A."/>
            <person name="Andreopoulos B."/>
            <person name="Baker S."/>
            <person name="Barry K."/>
            <person name="Bills G."/>
            <person name="Bluhm B."/>
            <person name="Cannon C."/>
            <person name="Castanera R."/>
            <person name="Culley D."/>
            <person name="Daum C."/>
            <person name="Ezra D."/>
            <person name="Gonzalez J."/>
            <person name="Henrissat B."/>
            <person name="Kuo A."/>
            <person name="Liang C."/>
            <person name="Lipzen A."/>
            <person name="Lutzoni F."/>
            <person name="Magnuson J."/>
            <person name="Mondo S."/>
            <person name="Nolan M."/>
            <person name="Ohm R."/>
            <person name="Pangilinan J."/>
            <person name="Park H.-J."/>
            <person name="Ramirez L."/>
            <person name="Alfaro M."/>
            <person name="Sun H."/>
            <person name="Tritt A."/>
            <person name="Yoshinaga Y."/>
            <person name="Zwiers L.-H."/>
            <person name="Turgeon B."/>
            <person name="Goodwin S."/>
            <person name="Spatafora J."/>
            <person name="Crous P."/>
            <person name="Grigoriev I."/>
        </authorList>
    </citation>
    <scope>NUCLEOTIDE SEQUENCE</scope>
    <source>
        <strain evidence="1 3">CBS 304.34</strain>
    </source>
</reference>